<dbReference type="PROSITE" id="PS50088">
    <property type="entry name" value="ANK_REPEAT"/>
    <property type="match status" value="1"/>
</dbReference>
<dbReference type="PANTHER" id="PTHR24124">
    <property type="entry name" value="ANKYRIN REPEAT FAMILY A"/>
    <property type="match status" value="1"/>
</dbReference>
<accession>A0A6H5IHP2</accession>
<evidence type="ECO:0000256" key="2">
    <source>
        <dbReference type="ARBA" id="ARBA00023043"/>
    </source>
</evidence>
<dbReference type="Pfam" id="PF12796">
    <property type="entry name" value="Ank_2"/>
    <property type="match status" value="1"/>
</dbReference>
<dbReference type="SMART" id="SM00248">
    <property type="entry name" value="ANK"/>
    <property type="match status" value="3"/>
</dbReference>
<protein>
    <submittedName>
        <fullName evidence="5">Uncharacterized protein</fullName>
    </submittedName>
</protein>
<dbReference type="Gene3D" id="1.25.40.20">
    <property type="entry name" value="Ankyrin repeat-containing domain"/>
    <property type="match status" value="1"/>
</dbReference>
<feature type="region of interest" description="Disordered" evidence="4">
    <location>
        <begin position="92"/>
        <end position="115"/>
    </location>
</feature>
<dbReference type="OrthoDB" id="194358at2759"/>
<name>A0A6H5IHP2_9HYME</name>
<gene>
    <name evidence="5" type="ORF">TBRA_LOCUS8050</name>
</gene>
<evidence type="ECO:0000256" key="4">
    <source>
        <dbReference type="SAM" id="MobiDB-lite"/>
    </source>
</evidence>
<keyword evidence="1" id="KW-0677">Repeat</keyword>
<evidence type="ECO:0000313" key="5">
    <source>
        <dbReference type="EMBL" id="CAB0036170.1"/>
    </source>
</evidence>
<proteinExistence type="predicted"/>
<dbReference type="PANTHER" id="PTHR24124:SF14">
    <property type="entry name" value="CHROMOSOME UNDETERMINED SCAFFOLD_25, WHOLE GENOME SHOTGUN SEQUENCE"/>
    <property type="match status" value="1"/>
</dbReference>
<dbReference type="Proteomes" id="UP000479190">
    <property type="component" value="Unassembled WGS sequence"/>
</dbReference>
<dbReference type="PROSITE" id="PS50297">
    <property type="entry name" value="ANK_REP_REGION"/>
    <property type="match status" value="1"/>
</dbReference>
<feature type="repeat" description="ANK" evidence="3">
    <location>
        <begin position="187"/>
        <end position="222"/>
    </location>
</feature>
<sequence>MRPNGVRTEPETQMKILCRIALHGAQIESEREMGIHGAAMRRVNTRSNPTGRADSQVLTRVGKIQHTCYIERVRACVPVCTTMSAFDLPKADNLKGSENVPASKTPAPDVSSSQHLHPMTLHRDTVRRIFADNPKIDVNRVDPESGVTLFHVACEYGFADVVEQLIARHRAAPEEFDCRPVEARDELGNAPLHLAMRHDHPDNQRVAELLLRAGADPDAANDEGSTVLHLICKRENFIEAQKLARTFFKICKDARGGRVPRVTIRDKRGRTPLEWAAANRAPTLLDELLDQSGAGLSGFVFPYPSYYDAYLKPKEHETADEFESRTRFDSYGILDCLRKRGWVTKEADPAKILPLIRRYGLEDYATPKFEKFKRSYAYSGPR</sequence>
<keyword evidence="6" id="KW-1185">Reference proteome</keyword>
<evidence type="ECO:0000256" key="3">
    <source>
        <dbReference type="PROSITE-ProRule" id="PRU00023"/>
    </source>
</evidence>
<dbReference type="InterPro" id="IPR036770">
    <property type="entry name" value="Ankyrin_rpt-contain_sf"/>
</dbReference>
<dbReference type="SUPFAM" id="SSF48403">
    <property type="entry name" value="Ankyrin repeat"/>
    <property type="match status" value="1"/>
</dbReference>
<dbReference type="GO" id="GO:0010468">
    <property type="term" value="P:regulation of gene expression"/>
    <property type="evidence" value="ECO:0007669"/>
    <property type="project" value="TreeGrafter"/>
</dbReference>
<dbReference type="EMBL" id="CADCXV010000809">
    <property type="protein sequence ID" value="CAB0036170.1"/>
    <property type="molecule type" value="Genomic_DNA"/>
</dbReference>
<dbReference type="InterPro" id="IPR002110">
    <property type="entry name" value="Ankyrin_rpt"/>
</dbReference>
<dbReference type="GO" id="GO:0005634">
    <property type="term" value="C:nucleus"/>
    <property type="evidence" value="ECO:0007669"/>
    <property type="project" value="TreeGrafter"/>
</dbReference>
<organism evidence="5 6">
    <name type="scientific">Trichogramma brassicae</name>
    <dbReference type="NCBI Taxonomy" id="86971"/>
    <lineage>
        <taxon>Eukaryota</taxon>
        <taxon>Metazoa</taxon>
        <taxon>Ecdysozoa</taxon>
        <taxon>Arthropoda</taxon>
        <taxon>Hexapoda</taxon>
        <taxon>Insecta</taxon>
        <taxon>Pterygota</taxon>
        <taxon>Neoptera</taxon>
        <taxon>Endopterygota</taxon>
        <taxon>Hymenoptera</taxon>
        <taxon>Apocrita</taxon>
        <taxon>Proctotrupomorpha</taxon>
        <taxon>Chalcidoidea</taxon>
        <taxon>Trichogrammatidae</taxon>
        <taxon>Trichogramma</taxon>
    </lineage>
</organism>
<dbReference type="AlphaFoldDB" id="A0A6H5IHP2"/>
<reference evidence="5 6" key="1">
    <citation type="submission" date="2020-02" db="EMBL/GenBank/DDBJ databases">
        <authorList>
            <person name="Ferguson B K."/>
        </authorList>
    </citation>
    <scope>NUCLEOTIDE SEQUENCE [LARGE SCALE GENOMIC DNA]</scope>
</reference>
<evidence type="ECO:0000256" key="1">
    <source>
        <dbReference type="ARBA" id="ARBA00022737"/>
    </source>
</evidence>
<evidence type="ECO:0000313" key="6">
    <source>
        <dbReference type="Proteomes" id="UP000479190"/>
    </source>
</evidence>
<keyword evidence="2 3" id="KW-0040">ANK repeat</keyword>